<reference evidence="2 3" key="1">
    <citation type="journal article" date="2019" name="Int. J. Syst. Evol. Microbiol.">
        <title>The Global Catalogue of Microorganisms (GCM) 10K type strain sequencing project: providing services to taxonomists for standard genome sequencing and annotation.</title>
        <authorList>
            <consortium name="The Broad Institute Genomics Platform"/>
            <consortium name="The Broad Institute Genome Sequencing Center for Infectious Disease"/>
            <person name="Wu L."/>
            <person name="Ma J."/>
        </authorList>
    </citation>
    <scope>NUCLEOTIDE SEQUENCE [LARGE SCALE GENOMIC DNA]</scope>
    <source>
        <strain evidence="2 3">JCM 8201</strain>
    </source>
</reference>
<dbReference type="InterPro" id="IPR001932">
    <property type="entry name" value="PPM-type_phosphatase-like_dom"/>
</dbReference>
<feature type="domain" description="PPM-type phosphatase" evidence="1">
    <location>
        <begin position="24"/>
        <end position="217"/>
    </location>
</feature>
<protein>
    <submittedName>
        <fullName evidence="2">Protein phosphatase 2C domain-containing protein</fullName>
    </submittedName>
</protein>
<evidence type="ECO:0000313" key="2">
    <source>
        <dbReference type="EMBL" id="GAA2720262.1"/>
    </source>
</evidence>
<dbReference type="RefSeq" id="WP_344448730.1">
    <property type="nucleotide sequence ID" value="NZ_BAAATZ010000003.1"/>
</dbReference>
<dbReference type="InterPro" id="IPR036457">
    <property type="entry name" value="PPM-type-like_dom_sf"/>
</dbReference>
<organism evidence="2 3">
    <name type="scientific">Actinocorallia aurantiaca</name>
    <dbReference type="NCBI Taxonomy" id="46204"/>
    <lineage>
        <taxon>Bacteria</taxon>
        <taxon>Bacillati</taxon>
        <taxon>Actinomycetota</taxon>
        <taxon>Actinomycetes</taxon>
        <taxon>Streptosporangiales</taxon>
        <taxon>Thermomonosporaceae</taxon>
        <taxon>Actinocorallia</taxon>
    </lineage>
</organism>
<gene>
    <name evidence="2" type="ORF">GCM10010439_07800</name>
</gene>
<dbReference type="Gene3D" id="3.60.40.10">
    <property type="entry name" value="PPM-type phosphatase domain"/>
    <property type="match status" value="1"/>
</dbReference>
<dbReference type="EMBL" id="BAAATZ010000003">
    <property type="protein sequence ID" value="GAA2720262.1"/>
    <property type="molecule type" value="Genomic_DNA"/>
</dbReference>
<sequence length="274" mass="29078">MRVTVGTEPGRPGKENEDFAAVLPGAVVVIDGASAPPGLEPGCTHSVAWYARTLGGLLAGAVTDHSSTLAEALESAIERVVLAHADTCDVGNPHSPSATVAVARARGDELEYLVLADSTVLLARSDGEPLAVTDDRVETLRARIESLGEGPLLRGDTRVFSRLSRAEKIAAYRNHPDGFWVACTDPAAAREALTGSLPLDEVRSVSVMTDGASRLVDLFGLRSWAGTLDILDGEGPSGLIRRTREAEASDPDRTRWPRPKTRDDATAVHWILSS</sequence>
<name>A0ABN3TXS0_9ACTN</name>
<dbReference type="Proteomes" id="UP001501842">
    <property type="component" value="Unassembled WGS sequence"/>
</dbReference>
<keyword evidence="3" id="KW-1185">Reference proteome</keyword>
<comment type="caution">
    <text evidence="2">The sequence shown here is derived from an EMBL/GenBank/DDBJ whole genome shotgun (WGS) entry which is preliminary data.</text>
</comment>
<dbReference type="SUPFAM" id="SSF81606">
    <property type="entry name" value="PP2C-like"/>
    <property type="match status" value="1"/>
</dbReference>
<evidence type="ECO:0000259" key="1">
    <source>
        <dbReference type="Pfam" id="PF13672"/>
    </source>
</evidence>
<dbReference type="Pfam" id="PF13672">
    <property type="entry name" value="PP2C_2"/>
    <property type="match status" value="1"/>
</dbReference>
<accession>A0ABN3TXS0</accession>
<evidence type="ECO:0000313" key="3">
    <source>
        <dbReference type="Proteomes" id="UP001501842"/>
    </source>
</evidence>
<proteinExistence type="predicted"/>